<evidence type="ECO:0000256" key="1">
    <source>
        <dbReference type="SAM" id="MobiDB-lite"/>
    </source>
</evidence>
<feature type="compositionally biased region" description="Basic and acidic residues" evidence="1">
    <location>
        <begin position="40"/>
        <end position="60"/>
    </location>
</feature>
<protein>
    <submittedName>
        <fullName evidence="2">Uncharacterized protein</fullName>
    </submittedName>
</protein>
<feature type="compositionally biased region" description="Basic and acidic residues" evidence="1">
    <location>
        <begin position="68"/>
        <end position="95"/>
    </location>
</feature>
<dbReference type="EMBL" id="DF933846">
    <property type="protein sequence ID" value="GAM43441.1"/>
    <property type="molecule type" value="Genomic_DNA"/>
</dbReference>
<accession>A0A0B8N2N6</accession>
<gene>
    <name evidence="2" type="ORF">TCE0_050r18262</name>
</gene>
<keyword evidence="3" id="KW-1185">Reference proteome</keyword>
<dbReference type="Proteomes" id="UP000053095">
    <property type="component" value="Unassembled WGS sequence"/>
</dbReference>
<evidence type="ECO:0000313" key="2">
    <source>
        <dbReference type="EMBL" id="GAM43441.1"/>
    </source>
</evidence>
<sequence>MSERTSNNEPSSKALGTRSLTQKRSSISTKQSKPLIVIECDVKRTEQGMKVEKEKEKDGKTLQPPDIRNSRAPDKMDDKGADKMFDGEPDNRDYESSDSENGL</sequence>
<feature type="region of interest" description="Disordered" evidence="1">
    <location>
        <begin position="1"/>
        <end position="103"/>
    </location>
</feature>
<reference evidence="3" key="1">
    <citation type="journal article" date="2015" name="Genome Announc.">
        <title>Draft genome sequence of Talaromyces cellulolyticus strain Y-94, a source of lignocellulosic biomass-degrading enzymes.</title>
        <authorList>
            <person name="Fujii T."/>
            <person name="Koike H."/>
            <person name="Sawayama S."/>
            <person name="Yano S."/>
            <person name="Inoue H."/>
        </authorList>
    </citation>
    <scope>NUCLEOTIDE SEQUENCE [LARGE SCALE GENOMIC DNA]</scope>
    <source>
        <strain evidence="3">Y-94</strain>
    </source>
</reference>
<name>A0A0B8N2N6_TALPI</name>
<feature type="compositionally biased region" description="Polar residues" evidence="1">
    <location>
        <begin position="18"/>
        <end position="32"/>
    </location>
</feature>
<dbReference type="AlphaFoldDB" id="A0A0B8N2N6"/>
<feature type="compositionally biased region" description="Polar residues" evidence="1">
    <location>
        <begin position="1"/>
        <end position="11"/>
    </location>
</feature>
<organism evidence="2 3">
    <name type="scientific">Talaromyces pinophilus</name>
    <name type="common">Penicillium pinophilum</name>
    <dbReference type="NCBI Taxonomy" id="128442"/>
    <lineage>
        <taxon>Eukaryota</taxon>
        <taxon>Fungi</taxon>
        <taxon>Dikarya</taxon>
        <taxon>Ascomycota</taxon>
        <taxon>Pezizomycotina</taxon>
        <taxon>Eurotiomycetes</taxon>
        <taxon>Eurotiomycetidae</taxon>
        <taxon>Eurotiales</taxon>
        <taxon>Trichocomaceae</taxon>
        <taxon>Talaromyces</taxon>
        <taxon>Talaromyces sect. Talaromyces</taxon>
    </lineage>
</organism>
<proteinExistence type="predicted"/>
<evidence type="ECO:0000313" key="3">
    <source>
        <dbReference type="Proteomes" id="UP000053095"/>
    </source>
</evidence>